<comment type="similarity">
    <text evidence="2">Belongs to the TMEM8 family.</text>
</comment>
<gene>
    <name evidence="8" type="ORF">FRX31_012078</name>
</gene>
<proteinExistence type="inferred from homology"/>
<organism evidence="8 9">
    <name type="scientific">Thalictrum thalictroides</name>
    <name type="common">Rue-anemone</name>
    <name type="synonym">Anemone thalictroides</name>
    <dbReference type="NCBI Taxonomy" id="46969"/>
    <lineage>
        <taxon>Eukaryota</taxon>
        <taxon>Viridiplantae</taxon>
        <taxon>Streptophyta</taxon>
        <taxon>Embryophyta</taxon>
        <taxon>Tracheophyta</taxon>
        <taxon>Spermatophyta</taxon>
        <taxon>Magnoliopsida</taxon>
        <taxon>Ranunculales</taxon>
        <taxon>Ranunculaceae</taxon>
        <taxon>Thalictroideae</taxon>
        <taxon>Thalictrum</taxon>
    </lineage>
</organism>
<evidence type="ECO:0000256" key="7">
    <source>
        <dbReference type="SAM" id="Phobius"/>
    </source>
</evidence>
<feature type="transmembrane region" description="Helical" evidence="7">
    <location>
        <begin position="316"/>
        <end position="337"/>
    </location>
</feature>
<dbReference type="InterPro" id="IPR021910">
    <property type="entry name" value="NGX6/PGAP6/MYMK"/>
</dbReference>
<evidence type="ECO:0000256" key="5">
    <source>
        <dbReference type="ARBA" id="ARBA00022989"/>
    </source>
</evidence>
<evidence type="ECO:0000256" key="3">
    <source>
        <dbReference type="ARBA" id="ARBA00022475"/>
    </source>
</evidence>
<keyword evidence="5 7" id="KW-1133">Transmembrane helix</keyword>
<sequence length="380" mass="42152">MMQINQGSLFSVNVSVEQCRISGLWGQYCNQTVFPLSCPGSDIYMNVKNHSDASVYIQRTEKVTTCRNSFEASCFGDRAPRGYSMDVNGLVEQLKIMTVKTSLNERPSANKTRNVPGILYARYGAMPSSSLHDYAIDARKTPLVIQSPKVGRWYFSLLPAKQAKGQGATDEKSTIANFCYSLDPQILECPTGKAGPNCAWESYMLQRMIGGSPSAGSYYWSTGESTTFLLELLLSNSSGEDKLEYAWTYFLVDIGTAVGNIHVQLNSDSNVDYEIYSRFGGLPFVDTWDFCYANNTVHTHGSDLFKLYDSTEKTTIGVLIAAIALVTWTIGVLIAALKWYRRKGTALIVSNGAAILPTFWTFRQKVNNQVPSHIENIVVL</sequence>
<dbReference type="Proteomes" id="UP000554482">
    <property type="component" value="Unassembled WGS sequence"/>
</dbReference>
<evidence type="ECO:0000256" key="1">
    <source>
        <dbReference type="ARBA" id="ARBA00004651"/>
    </source>
</evidence>
<dbReference type="GO" id="GO:0005886">
    <property type="term" value="C:plasma membrane"/>
    <property type="evidence" value="ECO:0007669"/>
    <property type="project" value="UniProtKB-SubCell"/>
</dbReference>
<reference evidence="8 9" key="1">
    <citation type="submission" date="2020-06" db="EMBL/GenBank/DDBJ databases">
        <title>Transcriptomic and genomic resources for Thalictrum thalictroides and T. hernandezii: Facilitating candidate gene discovery in an emerging model plant lineage.</title>
        <authorList>
            <person name="Arias T."/>
            <person name="Riano-Pachon D.M."/>
            <person name="Di Stilio V.S."/>
        </authorList>
    </citation>
    <scope>NUCLEOTIDE SEQUENCE [LARGE SCALE GENOMIC DNA]</scope>
    <source>
        <strain evidence="9">cv. WT478/WT964</strain>
        <tissue evidence="8">Leaves</tissue>
    </source>
</reference>
<dbReference type="PANTHER" id="PTHR14319:SF3">
    <property type="entry name" value="TRANSMEMBRANE PROTEIN-LIKE PROTEIN"/>
    <property type="match status" value="1"/>
</dbReference>
<protein>
    <submittedName>
        <fullName evidence="8">Transmembrane protein-like protein</fullName>
    </submittedName>
</protein>
<evidence type="ECO:0000256" key="4">
    <source>
        <dbReference type="ARBA" id="ARBA00022692"/>
    </source>
</evidence>
<comment type="subcellular location">
    <subcellularLocation>
        <location evidence="1">Cell membrane</location>
        <topology evidence="1">Multi-pass membrane protein</topology>
    </subcellularLocation>
</comment>
<evidence type="ECO:0000313" key="9">
    <source>
        <dbReference type="Proteomes" id="UP000554482"/>
    </source>
</evidence>
<dbReference type="OrthoDB" id="69646at2759"/>
<keyword evidence="6 7" id="KW-0472">Membrane</keyword>
<keyword evidence="4 7" id="KW-0812">Transmembrane</keyword>
<keyword evidence="9" id="KW-1185">Reference proteome</keyword>
<accession>A0A7J6WPF5</accession>
<dbReference type="AlphaFoldDB" id="A0A7J6WPF5"/>
<keyword evidence="3" id="KW-1003">Cell membrane</keyword>
<dbReference type="EMBL" id="JABWDY010013372">
    <property type="protein sequence ID" value="KAF5198335.1"/>
    <property type="molecule type" value="Genomic_DNA"/>
</dbReference>
<name>A0A7J6WPF5_THATH</name>
<evidence type="ECO:0000313" key="8">
    <source>
        <dbReference type="EMBL" id="KAF5198335.1"/>
    </source>
</evidence>
<evidence type="ECO:0000256" key="6">
    <source>
        <dbReference type="ARBA" id="ARBA00023136"/>
    </source>
</evidence>
<evidence type="ECO:0000256" key="2">
    <source>
        <dbReference type="ARBA" id="ARBA00005542"/>
    </source>
</evidence>
<comment type="caution">
    <text evidence="8">The sequence shown here is derived from an EMBL/GenBank/DDBJ whole genome shotgun (WGS) entry which is preliminary data.</text>
</comment>
<dbReference type="PANTHER" id="PTHR14319">
    <property type="entry name" value="FIVE-SPAN TRANSMEMBRANE PROTEIN M83"/>
    <property type="match status" value="1"/>
</dbReference>